<keyword evidence="2 5" id="KW-0689">Ribosomal protein</keyword>
<accession>K4LLH5</accession>
<keyword evidence="5" id="KW-0699">rRNA-binding</keyword>
<dbReference type="Gene3D" id="3.30.70.1730">
    <property type="match status" value="1"/>
</dbReference>
<name>K4LLH5_THEPS</name>
<dbReference type="Pfam" id="PF00466">
    <property type="entry name" value="Ribosomal_L10"/>
    <property type="match status" value="1"/>
</dbReference>
<dbReference type="GO" id="GO:0015934">
    <property type="term" value="C:large ribosomal subunit"/>
    <property type="evidence" value="ECO:0007669"/>
    <property type="project" value="InterPro"/>
</dbReference>
<dbReference type="GO" id="GO:0006412">
    <property type="term" value="P:translation"/>
    <property type="evidence" value="ECO:0007669"/>
    <property type="project" value="UniProtKB-UniRule"/>
</dbReference>
<dbReference type="InterPro" id="IPR002363">
    <property type="entry name" value="Ribosomal_uL10_CS_bac"/>
</dbReference>
<dbReference type="AlphaFoldDB" id="K4LLH5"/>
<evidence type="ECO:0000256" key="2">
    <source>
        <dbReference type="ARBA" id="ARBA00022980"/>
    </source>
</evidence>
<dbReference type="GO" id="GO:0003735">
    <property type="term" value="F:structural constituent of ribosome"/>
    <property type="evidence" value="ECO:0007669"/>
    <property type="project" value="InterPro"/>
</dbReference>
<dbReference type="HOGENOM" id="CLU_092227_2_1_9"/>
<comment type="function">
    <text evidence="5">Forms part of the ribosomal stalk, playing a central role in the interaction of the ribosome with GTP-bound translation factors.</text>
</comment>
<evidence type="ECO:0000313" key="6">
    <source>
        <dbReference type="EMBL" id="AFV12780.1"/>
    </source>
</evidence>
<dbReference type="InterPro" id="IPR022973">
    <property type="entry name" value="Ribosomal_uL10_bac"/>
</dbReference>
<reference evidence="6 7" key="1">
    <citation type="journal article" date="2012" name="BMC Genomics">
        <title>Genome-guided analysis of physiological and morphological traits of the fermentative acetate oxidizer Thermacetogenium phaeum.</title>
        <authorList>
            <person name="Oehler D."/>
            <person name="Poehlein A."/>
            <person name="Leimbach A."/>
            <person name="Muller N."/>
            <person name="Daniel R."/>
            <person name="Gottschalk G."/>
            <person name="Schink B."/>
        </authorList>
    </citation>
    <scope>NUCLEOTIDE SEQUENCE [LARGE SCALE GENOMIC DNA]</scope>
    <source>
        <strain evidence="7">ATCC BAA-254 / DSM 26808 / PB</strain>
    </source>
</reference>
<dbReference type="InterPro" id="IPR001790">
    <property type="entry name" value="Ribosomal_uL10"/>
</dbReference>
<sequence>MAGIEEKKKIVAELEEKFKSSKSAIFTEYRGLTVEDANSFRRACREAGVEFRVVKNTLTRLAVERSGFKELGSLLTGPTAVAFGFEDPVAPAKVIFDFLKTKRSLEVKGGLVEGRIVGVSEIKSMADLPGRDVLLARVVGGLNGPLAGFVTVLQGPIRKLVYALNAVKDQKAAG</sequence>
<keyword evidence="5" id="KW-0694">RNA-binding</keyword>
<dbReference type="EMBL" id="CP003732">
    <property type="protein sequence ID" value="AFV12780.1"/>
    <property type="molecule type" value="Genomic_DNA"/>
</dbReference>
<keyword evidence="7" id="KW-1185">Reference proteome</keyword>
<dbReference type="Proteomes" id="UP000000467">
    <property type="component" value="Chromosome"/>
</dbReference>
<dbReference type="NCBIfam" id="NF000955">
    <property type="entry name" value="PRK00099.1-1"/>
    <property type="match status" value="1"/>
</dbReference>
<dbReference type="Gene3D" id="6.10.250.290">
    <property type="match status" value="1"/>
</dbReference>
<comment type="similarity">
    <text evidence="1 5">Belongs to the universal ribosomal protein uL10 family.</text>
</comment>
<dbReference type="CDD" id="cd05797">
    <property type="entry name" value="Ribosomal_L10"/>
    <property type="match status" value="1"/>
</dbReference>
<keyword evidence="3 5" id="KW-0687">Ribonucleoprotein</keyword>
<protein>
    <recommendedName>
        <fullName evidence="4 5">Large ribosomal subunit protein uL10</fullName>
    </recommendedName>
</protein>
<dbReference type="PROSITE" id="PS01109">
    <property type="entry name" value="RIBOSOMAL_L10"/>
    <property type="match status" value="1"/>
</dbReference>
<evidence type="ECO:0000256" key="5">
    <source>
        <dbReference type="HAMAP-Rule" id="MF_00362"/>
    </source>
</evidence>
<dbReference type="RefSeq" id="WP_015051641.1">
    <property type="nucleotide sequence ID" value="NC_018870.1"/>
</dbReference>
<dbReference type="HAMAP" id="MF_00362">
    <property type="entry name" value="Ribosomal_uL10"/>
    <property type="match status" value="1"/>
</dbReference>
<dbReference type="InterPro" id="IPR043141">
    <property type="entry name" value="Ribosomal_uL10-like_sf"/>
</dbReference>
<evidence type="ECO:0000256" key="1">
    <source>
        <dbReference type="ARBA" id="ARBA00008889"/>
    </source>
</evidence>
<dbReference type="PANTHER" id="PTHR11560">
    <property type="entry name" value="39S RIBOSOMAL PROTEIN L10, MITOCHONDRIAL"/>
    <property type="match status" value="1"/>
</dbReference>
<evidence type="ECO:0000256" key="4">
    <source>
        <dbReference type="ARBA" id="ARBA00035202"/>
    </source>
</evidence>
<organism evidence="6 7">
    <name type="scientific">Thermacetogenium phaeum (strain ATCC BAA-254 / DSM 26808 / PB)</name>
    <dbReference type="NCBI Taxonomy" id="1089553"/>
    <lineage>
        <taxon>Bacteria</taxon>
        <taxon>Bacillati</taxon>
        <taxon>Bacillota</taxon>
        <taxon>Clostridia</taxon>
        <taxon>Thermoanaerobacterales</taxon>
        <taxon>Thermoanaerobacteraceae</taxon>
        <taxon>Thermacetogenium</taxon>
    </lineage>
</organism>
<dbReference type="GO" id="GO:0070180">
    <property type="term" value="F:large ribosomal subunit rRNA binding"/>
    <property type="evidence" value="ECO:0007669"/>
    <property type="project" value="UniProtKB-UniRule"/>
</dbReference>
<dbReference type="SUPFAM" id="SSF160369">
    <property type="entry name" value="Ribosomal protein L10-like"/>
    <property type="match status" value="1"/>
</dbReference>
<comment type="subunit">
    <text evidence="5">Part of the ribosomal stalk of the 50S ribosomal subunit. The N-terminus interacts with L11 and the large rRNA to form the base of the stalk. The C-terminus forms an elongated spine to which L12 dimers bind in a sequential fashion forming a multimeric L10(L12)X complex.</text>
</comment>
<dbReference type="KEGG" id="tpz:Tph_c26060"/>
<proteinExistence type="inferred from homology"/>
<dbReference type="InterPro" id="IPR047865">
    <property type="entry name" value="Ribosomal_uL10_bac_type"/>
</dbReference>
<evidence type="ECO:0000313" key="7">
    <source>
        <dbReference type="Proteomes" id="UP000000467"/>
    </source>
</evidence>
<gene>
    <name evidence="5 6" type="primary">rplJ</name>
    <name evidence="6" type="ordered locus">Tph_c26060</name>
</gene>
<dbReference type="eggNOG" id="COG0244">
    <property type="taxonomic scope" value="Bacteria"/>
</dbReference>
<evidence type="ECO:0000256" key="3">
    <source>
        <dbReference type="ARBA" id="ARBA00023274"/>
    </source>
</evidence>
<dbReference type="OrthoDB" id="9808307at2"/>
<dbReference type="STRING" id="1089553.Tph_c26060"/>